<dbReference type="InterPro" id="IPR022052">
    <property type="entry name" value="Histone-bd_RBBP4-like_N"/>
</dbReference>
<name>A0A9W4TVW6_9ASCO</name>
<dbReference type="Gene3D" id="2.130.10.10">
    <property type="entry name" value="YVTN repeat-like/Quinoprotein amine dehydrogenase"/>
    <property type="match status" value="1"/>
</dbReference>
<evidence type="ECO:0000259" key="4">
    <source>
        <dbReference type="Pfam" id="PF12265"/>
    </source>
</evidence>
<dbReference type="AlphaFoldDB" id="A0A9W4TVW6"/>
<keyword evidence="1" id="KW-0853">WD repeat</keyword>
<accession>A0A9W4TVW6</accession>
<sequence>MAIQLQEQVDTDMDSGPITDNIQHSYRIWKKNSPFLYDYLITHSLIWPSLTCQFFPDLYSSTNEDIEIQRLLIGTFTLGQQIDSISILQTPIPLLSNINHNKINFNNDKSEIEINNSQIPSIRIKTLQKINHNGDVNKLKYMPQKPNILASSNNLGNLVIYERTKHSNVNKTISDQLNKVQINLKNDRVESSVDIFALDWNKNKEGYLVSGDMNGILNLYDITKYKNDEMNQINYWNVDGGVNDVEWLPTHDSLISSITDTNLKIYDIRSNENIVNERYGLISGNSIAWNPSFATGFAIGDSAGYIKTYDLRNLKEVVGEFKVHNDSITQVKWHPKKHNILGSSSTDHSVKLHNFANETEPTFFQHLGHMLGVNDFDWSLADDWLLSSVGDDNSLHLWKPSSSVTKNL</sequence>
<dbReference type="EMBL" id="CANTUO010000002">
    <property type="protein sequence ID" value="CAI5757864.1"/>
    <property type="molecule type" value="Genomic_DNA"/>
</dbReference>
<evidence type="ECO:0000313" key="6">
    <source>
        <dbReference type="Proteomes" id="UP001152885"/>
    </source>
</evidence>
<evidence type="ECO:0000256" key="2">
    <source>
        <dbReference type="ARBA" id="ARBA00022737"/>
    </source>
</evidence>
<dbReference type="Proteomes" id="UP001152885">
    <property type="component" value="Unassembled WGS sequence"/>
</dbReference>
<evidence type="ECO:0000256" key="1">
    <source>
        <dbReference type="ARBA" id="ARBA00022574"/>
    </source>
</evidence>
<organism evidence="5 6">
    <name type="scientific">Candida verbasci</name>
    <dbReference type="NCBI Taxonomy" id="1227364"/>
    <lineage>
        <taxon>Eukaryota</taxon>
        <taxon>Fungi</taxon>
        <taxon>Dikarya</taxon>
        <taxon>Ascomycota</taxon>
        <taxon>Saccharomycotina</taxon>
        <taxon>Pichiomycetes</taxon>
        <taxon>Debaryomycetaceae</taxon>
        <taxon>Candida/Lodderomyces clade</taxon>
        <taxon>Candida</taxon>
    </lineage>
</organism>
<dbReference type="GO" id="GO:0006325">
    <property type="term" value="P:chromatin organization"/>
    <property type="evidence" value="ECO:0007669"/>
    <property type="project" value="UniProtKB-KW"/>
</dbReference>
<keyword evidence="6" id="KW-1185">Reference proteome</keyword>
<reference evidence="5" key="1">
    <citation type="submission" date="2022-12" db="EMBL/GenBank/DDBJ databases">
        <authorList>
            <person name="Brejova B."/>
        </authorList>
    </citation>
    <scope>NUCLEOTIDE SEQUENCE</scope>
</reference>
<evidence type="ECO:0000313" key="5">
    <source>
        <dbReference type="EMBL" id="CAI5757864.1"/>
    </source>
</evidence>
<dbReference type="InterPro" id="IPR036322">
    <property type="entry name" value="WD40_repeat_dom_sf"/>
</dbReference>
<protein>
    <recommendedName>
        <fullName evidence="4">Histone-binding protein RBBP4-like N-terminal domain-containing protein</fullName>
    </recommendedName>
</protein>
<feature type="domain" description="Histone-binding protein RBBP4-like N-terminal" evidence="4">
    <location>
        <begin position="26"/>
        <end position="93"/>
    </location>
</feature>
<keyword evidence="3" id="KW-0156">Chromatin regulator</keyword>
<dbReference type="PANTHER" id="PTHR22850">
    <property type="entry name" value="WD40 REPEAT FAMILY"/>
    <property type="match status" value="1"/>
</dbReference>
<proteinExistence type="predicted"/>
<dbReference type="Pfam" id="PF12265">
    <property type="entry name" value="CAF1C_H4-bd"/>
    <property type="match status" value="1"/>
</dbReference>
<evidence type="ECO:0000256" key="3">
    <source>
        <dbReference type="ARBA" id="ARBA00022853"/>
    </source>
</evidence>
<dbReference type="SMART" id="SM00320">
    <property type="entry name" value="WD40"/>
    <property type="match status" value="5"/>
</dbReference>
<keyword evidence="2" id="KW-0677">Repeat</keyword>
<dbReference type="InterPro" id="IPR001680">
    <property type="entry name" value="WD40_rpt"/>
</dbReference>
<dbReference type="Pfam" id="PF00400">
    <property type="entry name" value="WD40"/>
    <property type="match status" value="2"/>
</dbReference>
<dbReference type="InterPro" id="IPR050459">
    <property type="entry name" value="WD_repeat_RBAP46/RBAP48/MSI1"/>
</dbReference>
<comment type="caution">
    <text evidence="5">The sequence shown here is derived from an EMBL/GenBank/DDBJ whole genome shotgun (WGS) entry which is preliminary data.</text>
</comment>
<dbReference type="OrthoDB" id="427795at2759"/>
<dbReference type="SUPFAM" id="SSF50978">
    <property type="entry name" value="WD40 repeat-like"/>
    <property type="match status" value="1"/>
</dbReference>
<gene>
    <name evidence="5" type="ORF">CANVERA_P2376</name>
</gene>
<dbReference type="InterPro" id="IPR015943">
    <property type="entry name" value="WD40/YVTN_repeat-like_dom_sf"/>
</dbReference>